<organism evidence="1 2">
    <name type="scientific">Vogesella fluminis</name>
    <dbReference type="NCBI Taxonomy" id="1069161"/>
    <lineage>
        <taxon>Bacteria</taxon>
        <taxon>Pseudomonadati</taxon>
        <taxon>Pseudomonadota</taxon>
        <taxon>Betaproteobacteria</taxon>
        <taxon>Neisseriales</taxon>
        <taxon>Chromobacteriaceae</taxon>
        <taxon>Vogesella</taxon>
    </lineage>
</organism>
<evidence type="ECO:0000313" key="1">
    <source>
        <dbReference type="EMBL" id="GHD77591.1"/>
    </source>
</evidence>
<sequence length="186" mass="20822">MFEDRISDYVEGVAAKYLSAVDAEPAKSNQHEIGGLPKAGFKAWLGTPAKHEVFRYRCRQIYISDENEEPLICDSSVTWYDCRRNVEHRGPEYRLYYYDSPVTSLIQEGDFFLVAKLCPDVLPLKEVATPEDGHETKNGSLLMIFAPADSSAERQLRHLFGIDKPGDGFKPIPLPISPSPAVTISS</sequence>
<reference evidence="2" key="1">
    <citation type="journal article" date="2019" name="Int. J. Syst. Evol. Microbiol.">
        <title>The Global Catalogue of Microorganisms (GCM) 10K type strain sequencing project: providing services to taxonomists for standard genome sequencing and annotation.</title>
        <authorList>
            <consortium name="The Broad Institute Genomics Platform"/>
            <consortium name="The Broad Institute Genome Sequencing Center for Infectious Disease"/>
            <person name="Wu L."/>
            <person name="Ma J."/>
        </authorList>
    </citation>
    <scope>NUCLEOTIDE SEQUENCE [LARGE SCALE GENOMIC DNA]</scope>
    <source>
        <strain evidence="2">KCTC 23713</strain>
    </source>
</reference>
<dbReference type="EMBL" id="BMYP01000020">
    <property type="protein sequence ID" value="GHD77591.1"/>
    <property type="molecule type" value="Genomic_DNA"/>
</dbReference>
<proteinExistence type="predicted"/>
<keyword evidence="2" id="KW-1185">Reference proteome</keyword>
<dbReference type="Proteomes" id="UP000662678">
    <property type="component" value="Unassembled WGS sequence"/>
</dbReference>
<gene>
    <name evidence="1" type="ORF">GCM10011419_18540</name>
</gene>
<protein>
    <submittedName>
        <fullName evidence="1">Uncharacterized protein</fullName>
    </submittedName>
</protein>
<comment type="caution">
    <text evidence="1">The sequence shown here is derived from an EMBL/GenBank/DDBJ whole genome shotgun (WGS) entry which is preliminary data.</text>
</comment>
<dbReference type="RefSeq" id="WP_189353365.1">
    <property type="nucleotide sequence ID" value="NZ_BMYP01000020.1"/>
</dbReference>
<name>A0ABQ3H9J6_9NEIS</name>
<evidence type="ECO:0000313" key="2">
    <source>
        <dbReference type="Proteomes" id="UP000662678"/>
    </source>
</evidence>
<accession>A0ABQ3H9J6</accession>